<sequence length="282" mass="30404">MVAPLTLPLGFTESTVQVHPVVLFTICDAYIRRNQGQKRVIGTLLGTVSDGIIDVRSCYAVPHSENNDQVALDVQHHQTMAALQQKVNPREQIVGWFSTHAEVSGSDALIQSFYANECASPALLTVDTSLRDGALAVRAHASRALSIQGRELAREFQEVACRITSTDLEQLGTDLLATEETRLGAQEEEEEVVEALHRLRAALSTAAAYVDAVVAGKTPGNVAVGRALADAVAAVPRFPAHEFEEALSSSQNDVLLTLYFSNLIRAHVALADKLGTMQLPLI</sequence>
<dbReference type="HAMAP" id="MF_03005">
    <property type="entry name" value="eIF3f"/>
    <property type="match status" value="1"/>
</dbReference>
<evidence type="ECO:0000313" key="7">
    <source>
        <dbReference type="EMBL" id="RMZ56925.1"/>
    </source>
</evidence>
<dbReference type="EMBL" id="QOKY01000133">
    <property type="protein sequence ID" value="RMZ56925.1"/>
    <property type="molecule type" value="Genomic_DNA"/>
</dbReference>
<gene>
    <name evidence="7" type="ORF">APUTEX25_004987</name>
    <name evidence="6" type="ORF">F751_5806</name>
</gene>
<comment type="subcellular location">
    <subcellularLocation>
        <location evidence="4">Cytoplasm</location>
    </subcellularLocation>
</comment>
<dbReference type="RefSeq" id="XP_011396627.1">
    <property type="nucleotide sequence ID" value="XM_011398325.1"/>
</dbReference>
<organism evidence="6 8">
    <name type="scientific">Auxenochlorella protothecoides</name>
    <name type="common">Green microalga</name>
    <name type="synonym">Chlorella protothecoides</name>
    <dbReference type="NCBI Taxonomy" id="3075"/>
    <lineage>
        <taxon>Eukaryota</taxon>
        <taxon>Viridiplantae</taxon>
        <taxon>Chlorophyta</taxon>
        <taxon>core chlorophytes</taxon>
        <taxon>Trebouxiophyceae</taxon>
        <taxon>Chlorellales</taxon>
        <taxon>Chlorellaceae</taxon>
        <taxon>Auxenochlorella</taxon>
    </lineage>
</organism>
<evidence type="ECO:0000313" key="9">
    <source>
        <dbReference type="Proteomes" id="UP000279271"/>
    </source>
</evidence>
<dbReference type="STRING" id="3075.A0A087SDE5"/>
<dbReference type="GO" id="GO:0071541">
    <property type="term" value="C:eukaryotic translation initiation factor 3 complex, eIF3m"/>
    <property type="evidence" value="ECO:0007669"/>
    <property type="project" value="TreeGrafter"/>
</dbReference>
<dbReference type="Gene3D" id="3.40.140.10">
    <property type="entry name" value="Cytidine Deaminase, domain 2"/>
    <property type="match status" value="1"/>
</dbReference>
<dbReference type="GO" id="GO:0008237">
    <property type="term" value="F:metallopeptidase activity"/>
    <property type="evidence" value="ECO:0007669"/>
    <property type="project" value="InterPro"/>
</dbReference>
<keyword evidence="1 4" id="KW-0963">Cytoplasm</keyword>
<dbReference type="SMART" id="SM00232">
    <property type="entry name" value="JAB_MPN"/>
    <property type="match status" value="1"/>
</dbReference>
<name>A0A087SDE5_AUXPR</name>
<comment type="subunit">
    <text evidence="4">Component of the eukaryotic translation initiation factor 3 (eIF-3) complex.</text>
</comment>
<dbReference type="GeneID" id="23617197"/>
<keyword evidence="8" id="KW-1185">Reference proteome</keyword>
<dbReference type="Proteomes" id="UP000028924">
    <property type="component" value="Unassembled WGS sequence"/>
</dbReference>
<dbReference type="InterPro" id="IPR000555">
    <property type="entry name" value="JAMM/MPN+_dom"/>
</dbReference>
<dbReference type="Pfam" id="PF01398">
    <property type="entry name" value="JAB"/>
    <property type="match status" value="1"/>
</dbReference>
<evidence type="ECO:0000313" key="8">
    <source>
        <dbReference type="Proteomes" id="UP000028924"/>
    </source>
</evidence>
<dbReference type="PANTHER" id="PTHR10540:SF6">
    <property type="entry name" value="EUKARYOTIC TRANSLATION INITIATION FACTOR 3 SUBUNIT F"/>
    <property type="match status" value="1"/>
</dbReference>
<keyword evidence="3 4" id="KW-0648">Protein biosynthesis</keyword>
<dbReference type="InterPro" id="IPR037518">
    <property type="entry name" value="MPN"/>
</dbReference>
<dbReference type="EMBL" id="KL662100">
    <property type="protein sequence ID" value="KFM23749.1"/>
    <property type="molecule type" value="Genomic_DNA"/>
</dbReference>
<protein>
    <recommendedName>
        <fullName evidence="4">Eukaryotic translation initiation factor 3 subunit F</fullName>
        <shortName evidence="4">eIF3f</shortName>
    </recommendedName>
    <alternativeName>
        <fullName evidence="4">eIF-3-epsilon</fullName>
    </alternativeName>
</protein>
<dbReference type="CDD" id="cd08064">
    <property type="entry name" value="MPN_eIF3f"/>
    <property type="match status" value="1"/>
</dbReference>
<accession>A0A087SDE5</accession>
<dbReference type="OrthoDB" id="25498at2759"/>
<proteinExistence type="inferred from homology"/>
<dbReference type="Pfam" id="PF13012">
    <property type="entry name" value="MitMem_reg"/>
    <property type="match status" value="1"/>
</dbReference>
<evidence type="ECO:0000256" key="1">
    <source>
        <dbReference type="ARBA" id="ARBA00022490"/>
    </source>
</evidence>
<feature type="domain" description="MPN" evidence="5">
    <location>
        <begin position="16"/>
        <end position="146"/>
    </location>
</feature>
<comment type="function">
    <text evidence="4">Component of the eukaryotic translation initiation factor 3 (eIF-3) complex, which is involved in protein synthesis of a specialized repertoire of mRNAs and, together with other initiation factors, stimulates binding of mRNA and methionyl-tRNAi to the 40S ribosome. The eIF-3 complex specifically targets and initiates translation of a subset of mRNAs involved in cell proliferation.</text>
</comment>
<evidence type="ECO:0000313" key="6">
    <source>
        <dbReference type="EMBL" id="KFM23749.1"/>
    </source>
</evidence>
<dbReference type="GO" id="GO:0033290">
    <property type="term" value="C:eukaryotic 48S preinitiation complex"/>
    <property type="evidence" value="ECO:0007669"/>
    <property type="project" value="UniProtKB-UniRule"/>
</dbReference>
<dbReference type="PANTHER" id="PTHR10540">
    <property type="entry name" value="EUKARYOTIC TRANSLATION INITIATION FACTOR 3 SUBUNIT F-RELATED"/>
    <property type="match status" value="1"/>
</dbReference>
<dbReference type="KEGG" id="apro:F751_5806"/>
<reference evidence="6 8" key="1">
    <citation type="journal article" date="2014" name="BMC Genomics">
        <title>Oil accumulation mechanisms of the oleaginous microalga Chlorella protothecoides revealed through its genome, transcriptomes, and proteomes.</title>
        <authorList>
            <person name="Gao C."/>
            <person name="Wang Y."/>
            <person name="Shen Y."/>
            <person name="Yan D."/>
            <person name="He X."/>
            <person name="Dai J."/>
            <person name="Wu Q."/>
        </authorList>
    </citation>
    <scope>NUCLEOTIDE SEQUENCE [LARGE SCALE GENOMIC DNA]</scope>
    <source>
        <strain evidence="6 8">0710</strain>
    </source>
</reference>
<reference evidence="7" key="4">
    <citation type="submission" date="2018-11" db="EMBL/GenBank/DDBJ databases">
        <title>Characterization of plant carbon substrate utilization by Auxenochlorella protothecoides.</title>
        <authorList>
            <person name="Vogler B.W."/>
            <person name="Starkenburg S.R."/>
            <person name="Sudasinghe N."/>
            <person name="Schambach J.Y."/>
            <person name="Rollin J.A."/>
            <person name="Pattathil S."/>
            <person name="Barry A.N."/>
        </authorList>
    </citation>
    <scope>NUCLEOTIDE SEQUENCE [LARGE SCALE GENOMIC DNA]</scope>
    <source>
        <strain evidence="7">UTEX 25</strain>
    </source>
</reference>
<dbReference type="AlphaFoldDB" id="A0A087SDE5"/>
<dbReference type="InterPro" id="IPR027531">
    <property type="entry name" value="eIF3f"/>
</dbReference>
<comment type="similarity">
    <text evidence="4">Belongs to the eIF-3 subunit F family.</text>
</comment>
<dbReference type="InterPro" id="IPR024969">
    <property type="entry name" value="EIF3F/CSN6-like_C"/>
</dbReference>
<dbReference type="PROSITE" id="PS50249">
    <property type="entry name" value="MPN"/>
    <property type="match status" value="1"/>
</dbReference>
<dbReference type="GO" id="GO:0003743">
    <property type="term" value="F:translation initiation factor activity"/>
    <property type="evidence" value="ECO:0007669"/>
    <property type="project" value="UniProtKB-UniRule"/>
</dbReference>
<dbReference type="GO" id="GO:0031369">
    <property type="term" value="F:translation initiation factor binding"/>
    <property type="evidence" value="ECO:0007669"/>
    <property type="project" value="InterPro"/>
</dbReference>
<reference evidence="9" key="2">
    <citation type="journal article" date="2018" name="Algal Res.">
        <title>Characterization of plant carbon substrate utilization by Auxenochlorella protothecoides.</title>
        <authorList>
            <person name="Vogler B.W."/>
            <person name="Starkenburg S.R."/>
            <person name="Sudasinghe N."/>
            <person name="Schambach J.Y."/>
            <person name="Rollin J.A."/>
            <person name="Pattathil S."/>
            <person name="Barry A.N."/>
        </authorList>
    </citation>
    <scope>NUCLEOTIDE SEQUENCE [LARGE SCALE GENOMIC DNA]</scope>
    <source>
        <strain evidence="9">UTEX 25</strain>
    </source>
</reference>
<dbReference type="eggNOG" id="KOG2975">
    <property type="taxonomic scope" value="Eukaryota"/>
</dbReference>
<keyword evidence="2 4" id="KW-0396">Initiation factor</keyword>
<evidence type="ECO:0000256" key="3">
    <source>
        <dbReference type="ARBA" id="ARBA00022917"/>
    </source>
</evidence>
<evidence type="ECO:0000259" key="5">
    <source>
        <dbReference type="PROSITE" id="PS50249"/>
    </source>
</evidence>
<dbReference type="GO" id="GO:0001732">
    <property type="term" value="P:formation of cytoplasmic translation initiation complex"/>
    <property type="evidence" value="ECO:0007669"/>
    <property type="project" value="UniProtKB-UniRule"/>
</dbReference>
<evidence type="ECO:0000256" key="2">
    <source>
        <dbReference type="ARBA" id="ARBA00022540"/>
    </source>
</evidence>
<dbReference type="Proteomes" id="UP000279271">
    <property type="component" value="Unassembled WGS sequence"/>
</dbReference>
<dbReference type="GO" id="GO:0016282">
    <property type="term" value="C:eukaryotic 43S preinitiation complex"/>
    <property type="evidence" value="ECO:0007669"/>
    <property type="project" value="UniProtKB-UniRule"/>
</dbReference>
<evidence type="ECO:0000256" key="4">
    <source>
        <dbReference type="HAMAP-Rule" id="MF_03005"/>
    </source>
</evidence>
<reference evidence="7" key="3">
    <citation type="submission" date="2018-10" db="EMBL/GenBank/DDBJ databases">
        <authorList>
            <person name="Hovde B."/>
            <person name="Zhang X."/>
        </authorList>
    </citation>
    <scope>NUCLEOTIDE SEQUENCE [LARGE SCALE GENOMIC DNA]</scope>
    <source>
        <strain evidence="7">UTEX 25</strain>
    </source>
</reference>